<evidence type="ECO:0000313" key="13">
    <source>
        <dbReference type="EMBL" id="QRV59734.1"/>
    </source>
</evidence>
<evidence type="ECO:0000256" key="7">
    <source>
        <dbReference type="ARBA" id="ARBA00022989"/>
    </source>
</evidence>
<keyword evidence="6" id="KW-0375">Hydrogen ion transport</keyword>
<dbReference type="InterPro" id="IPR000568">
    <property type="entry name" value="ATP_synth_F0_asu"/>
</dbReference>
<name>A0A894JIN9_9BIVA</name>
<keyword evidence="7 12" id="KW-1133">Transmembrane helix</keyword>
<feature type="transmembrane region" description="Helical" evidence="12">
    <location>
        <begin position="206"/>
        <end position="234"/>
    </location>
</feature>
<dbReference type="PRINTS" id="PR00123">
    <property type="entry name" value="ATPASEA"/>
</dbReference>
<evidence type="ECO:0000256" key="11">
    <source>
        <dbReference type="RuleBase" id="RU004450"/>
    </source>
</evidence>
<dbReference type="EMBL" id="MW080914">
    <property type="protein sequence ID" value="QRV59734.1"/>
    <property type="molecule type" value="Genomic_DNA"/>
</dbReference>
<feature type="transmembrane region" description="Helical" evidence="12">
    <location>
        <begin position="77"/>
        <end position="96"/>
    </location>
</feature>
<gene>
    <name evidence="13" type="primary">ATP6</name>
</gene>
<dbReference type="RefSeq" id="YP_010165800.1">
    <property type="nucleotide sequence ID" value="NC_057514.1"/>
</dbReference>
<keyword evidence="10" id="KW-0066">ATP synthesis</keyword>
<protein>
    <recommendedName>
        <fullName evidence="11">ATP synthase subunit a</fullName>
    </recommendedName>
</protein>
<dbReference type="Gene3D" id="1.20.120.220">
    <property type="entry name" value="ATP synthase, F0 complex, subunit A"/>
    <property type="match status" value="1"/>
</dbReference>
<dbReference type="AlphaFoldDB" id="A0A894JIN9"/>
<feature type="transmembrane region" description="Helical" evidence="12">
    <location>
        <begin position="17"/>
        <end position="40"/>
    </location>
</feature>
<keyword evidence="4" id="KW-0138">CF(0)</keyword>
<dbReference type="Pfam" id="PF00119">
    <property type="entry name" value="ATP-synt_A"/>
    <property type="match status" value="1"/>
</dbReference>
<dbReference type="SUPFAM" id="SSF81336">
    <property type="entry name" value="F1F0 ATP synthase subunit A"/>
    <property type="match status" value="1"/>
</dbReference>
<evidence type="ECO:0000256" key="4">
    <source>
        <dbReference type="ARBA" id="ARBA00022547"/>
    </source>
</evidence>
<dbReference type="GO" id="GO:0015078">
    <property type="term" value="F:proton transmembrane transporter activity"/>
    <property type="evidence" value="ECO:0007669"/>
    <property type="project" value="InterPro"/>
</dbReference>
<organism evidence="13">
    <name type="scientific">Dreissena rostriformis</name>
    <dbReference type="NCBI Taxonomy" id="205083"/>
    <lineage>
        <taxon>Eukaryota</taxon>
        <taxon>Metazoa</taxon>
        <taxon>Spiralia</taxon>
        <taxon>Lophotrochozoa</taxon>
        <taxon>Mollusca</taxon>
        <taxon>Bivalvia</taxon>
        <taxon>Autobranchia</taxon>
        <taxon>Heteroconchia</taxon>
        <taxon>Euheterodonta</taxon>
        <taxon>Imparidentia</taxon>
        <taxon>Neoheterodontei</taxon>
        <taxon>Myida</taxon>
        <taxon>Dreissenoidea</taxon>
        <taxon>Dreissenidae</taxon>
        <taxon>Dreissena</taxon>
    </lineage>
</organism>
<dbReference type="GO" id="GO:0045259">
    <property type="term" value="C:proton-transporting ATP synthase complex"/>
    <property type="evidence" value="ECO:0007669"/>
    <property type="project" value="UniProtKB-KW"/>
</dbReference>
<evidence type="ECO:0000256" key="3">
    <source>
        <dbReference type="ARBA" id="ARBA00022448"/>
    </source>
</evidence>
<keyword evidence="5 12" id="KW-0812">Transmembrane</keyword>
<proteinExistence type="inferred from homology"/>
<keyword evidence="8" id="KW-0406">Ion transport</keyword>
<evidence type="ECO:0000256" key="8">
    <source>
        <dbReference type="ARBA" id="ARBA00023065"/>
    </source>
</evidence>
<comment type="subcellular location">
    <subcellularLocation>
        <location evidence="1">Membrane</location>
        <topology evidence="1">Multi-pass membrane protein</topology>
    </subcellularLocation>
    <subcellularLocation>
        <location evidence="11">Mitochondrion inner membrane</location>
        <topology evidence="11">Multi-pass membrane protein</topology>
    </subcellularLocation>
</comment>
<reference evidence="13" key="1">
    <citation type="submission" date="2020-10" db="EMBL/GenBank/DDBJ databases">
        <title>The expanded plant-like mitogenome of the invasive quagga mussel, Dreissena rostriformis.</title>
        <authorList>
            <person name="Calcino A.D."/>
            <person name="Baranyi C."/>
            <person name="Wanninger A."/>
        </authorList>
    </citation>
    <scope>NUCLEOTIDE SEQUENCE</scope>
</reference>
<accession>A0A894JIN9</accession>
<dbReference type="GO" id="GO:0005743">
    <property type="term" value="C:mitochondrial inner membrane"/>
    <property type="evidence" value="ECO:0007669"/>
    <property type="project" value="UniProtKB-SubCell"/>
</dbReference>
<evidence type="ECO:0000256" key="2">
    <source>
        <dbReference type="ARBA" id="ARBA00006810"/>
    </source>
</evidence>
<keyword evidence="9 12" id="KW-0472">Membrane</keyword>
<keyword evidence="3" id="KW-0813">Transport</keyword>
<dbReference type="GO" id="GO:0015986">
    <property type="term" value="P:proton motive force-driven ATP synthesis"/>
    <property type="evidence" value="ECO:0007669"/>
    <property type="project" value="InterPro"/>
</dbReference>
<dbReference type="GeneID" id="67270477"/>
<evidence type="ECO:0000256" key="12">
    <source>
        <dbReference type="SAM" id="Phobius"/>
    </source>
</evidence>
<evidence type="ECO:0000256" key="5">
    <source>
        <dbReference type="ARBA" id="ARBA00022692"/>
    </source>
</evidence>
<evidence type="ECO:0000256" key="6">
    <source>
        <dbReference type="ARBA" id="ARBA00022781"/>
    </source>
</evidence>
<evidence type="ECO:0000256" key="10">
    <source>
        <dbReference type="ARBA" id="ARBA00023310"/>
    </source>
</evidence>
<dbReference type="CTD" id="4508"/>
<keyword evidence="13" id="KW-0496">Mitochondrion</keyword>
<geneLocation type="mitochondrion" evidence="13"/>
<comment type="similarity">
    <text evidence="2">Belongs to the ATPase A chain family.</text>
</comment>
<sequence length="241" mass="26802">MEVFADIYSSWDYSSGLGFSTITSLCLGWMGVFIVMLFWLSTFSGLLPARIEMTILKMVNLCAGMYESKGNVGSDRAAASFFAALYITLLFLNLSAHLPGFYRIPCDLFMVLSISSAIVIIGNLMYCCAYWFNYFPVFMKEVIEKRSIAVVVAMAECLSSLMRPIILAVRLFMNIMVGQFAVSLLYAILQPVILKLSVVSSTLKTLLCTVLTVWELGVGMFQATLFVYLCLVYRGDGSYSS</sequence>
<evidence type="ECO:0000256" key="1">
    <source>
        <dbReference type="ARBA" id="ARBA00004141"/>
    </source>
</evidence>
<evidence type="ECO:0000256" key="9">
    <source>
        <dbReference type="ARBA" id="ARBA00023136"/>
    </source>
</evidence>
<feature type="transmembrane region" description="Helical" evidence="12">
    <location>
        <begin position="108"/>
        <end position="135"/>
    </location>
</feature>
<dbReference type="InterPro" id="IPR035908">
    <property type="entry name" value="F0_ATP_A_sf"/>
</dbReference>
<feature type="transmembrane region" description="Helical" evidence="12">
    <location>
        <begin position="172"/>
        <end position="194"/>
    </location>
</feature>